<organism evidence="2 3">
    <name type="scientific">Natronomonas aquatica</name>
    <dbReference type="NCBI Taxonomy" id="2841590"/>
    <lineage>
        <taxon>Archaea</taxon>
        <taxon>Methanobacteriati</taxon>
        <taxon>Methanobacteriota</taxon>
        <taxon>Stenosarchaea group</taxon>
        <taxon>Halobacteria</taxon>
        <taxon>Halobacteriales</taxon>
        <taxon>Natronomonadaceae</taxon>
        <taxon>Natronomonas</taxon>
    </lineage>
</organism>
<accession>A0A9R1CPI4</accession>
<dbReference type="Proteomes" id="UP001139494">
    <property type="component" value="Unassembled WGS sequence"/>
</dbReference>
<gene>
    <name evidence="2" type="ORF">KM295_03680</name>
</gene>
<evidence type="ECO:0000256" key="1">
    <source>
        <dbReference type="SAM" id="MobiDB-lite"/>
    </source>
</evidence>
<dbReference type="InterPro" id="IPR058272">
    <property type="entry name" value="DUF7966"/>
</dbReference>
<evidence type="ECO:0000313" key="2">
    <source>
        <dbReference type="EMBL" id="MCQ4332603.1"/>
    </source>
</evidence>
<reference evidence="2" key="1">
    <citation type="journal article" date="2023" name="Front. Microbiol.">
        <title>Genomic-based phylogenetic and metabolic analyses of the genus Natronomonas, and description of Natronomonas aquatica sp. nov.</title>
        <authorList>
            <person name="Garcia-Roldan A."/>
            <person name="Duran-Viseras A."/>
            <person name="de la Haba R.R."/>
            <person name="Corral P."/>
            <person name="Sanchez-Porro C."/>
            <person name="Ventosa A."/>
        </authorList>
    </citation>
    <scope>NUCLEOTIDE SEQUENCE</scope>
    <source>
        <strain evidence="2">F2-12</strain>
    </source>
</reference>
<feature type="region of interest" description="Disordered" evidence="1">
    <location>
        <begin position="83"/>
        <end position="110"/>
    </location>
</feature>
<feature type="region of interest" description="Disordered" evidence="1">
    <location>
        <begin position="1"/>
        <end position="24"/>
    </location>
</feature>
<comment type="caution">
    <text evidence="2">The sequence shown here is derived from an EMBL/GenBank/DDBJ whole genome shotgun (WGS) entry which is preliminary data.</text>
</comment>
<sequence>MTSEDEPIDPDGVKSSLRRLAGPDEGRIIERASAALDDVEAAATFVEEIGLAELEAAIEATDDPDLAARGRRALDAFRRFRRAAAGGEPGDHFHPGHGTPLRTDPEGPNQ</sequence>
<keyword evidence="3" id="KW-1185">Reference proteome</keyword>
<proteinExistence type="predicted"/>
<protein>
    <submittedName>
        <fullName evidence="2">Uncharacterized protein</fullName>
    </submittedName>
</protein>
<dbReference type="Pfam" id="PF25920">
    <property type="entry name" value="DUF7966"/>
    <property type="match status" value="1"/>
</dbReference>
<dbReference type="EMBL" id="JAHLKM010000002">
    <property type="protein sequence ID" value="MCQ4332603.1"/>
    <property type="molecule type" value="Genomic_DNA"/>
</dbReference>
<evidence type="ECO:0000313" key="3">
    <source>
        <dbReference type="Proteomes" id="UP001139494"/>
    </source>
</evidence>
<name>A0A9R1CPI4_9EURY</name>
<dbReference type="RefSeq" id="WP_256028530.1">
    <property type="nucleotide sequence ID" value="NZ_JAHLKM010000002.1"/>
</dbReference>
<dbReference type="AlphaFoldDB" id="A0A9R1CPI4"/>